<evidence type="ECO:0000313" key="2">
    <source>
        <dbReference type="Proteomes" id="UP000242502"/>
    </source>
</evidence>
<sequence length="135" mass="15143">MLTINNTRIALLSLLITSLLSALVAAQALTIEEYIRMDIEVRIATVDGMKDRLALLAANASPDKQWAGDSETQQIIEDIYRQRGVSAAEVLNWANQHDSDIQQWLNEHPDVQAEYDDINAEFNATSQRIQSHVLP</sequence>
<reference evidence="1 2" key="1">
    <citation type="journal article" date="2016" name="Appl. Environ. Microbiol.">
        <title>Lack of Overt Genome Reduction in the Bryostatin-Producing Bryozoan Symbiont "Candidatus Endobugula sertula".</title>
        <authorList>
            <person name="Miller I.J."/>
            <person name="Vanee N."/>
            <person name="Fong S.S."/>
            <person name="Lim-Fong G.E."/>
            <person name="Kwan J.C."/>
        </authorList>
    </citation>
    <scope>NUCLEOTIDE SEQUENCE [LARGE SCALE GENOMIC DNA]</scope>
    <source>
        <strain evidence="1">AB1-4</strain>
    </source>
</reference>
<dbReference type="Proteomes" id="UP000242502">
    <property type="component" value="Unassembled WGS sequence"/>
</dbReference>
<name>A0A1D2QNW6_9GAMM</name>
<accession>A0A1D2QNW6</accession>
<organism evidence="1 2">
    <name type="scientific">Candidatus Endobugula sertula</name>
    <name type="common">Bugula neritina bacterial symbiont</name>
    <dbReference type="NCBI Taxonomy" id="62101"/>
    <lineage>
        <taxon>Bacteria</taxon>
        <taxon>Pseudomonadati</taxon>
        <taxon>Pseudomonadota</taxon>
        <taxon>Gammaproteobacteria</taxon>
        <taxon>Cellvibrionales</taxon>
        <taxon>Cellvibrionaceae</taxon>
        <taxon>Candidatus Endobugula</taxon>
    </lineage>
</organism>
<dbReference type="AlphaFoldDB" id="A0A1D2QNW6"/>
<protein>
    <submittedName>
        <fullName evidence="1">Uncharacterized protein</fullName>
    </submittedName>
</protein>
<evidence type="ECO:0000313" key="1">
    <source>
        <dbReference type="EMBL" id="ODS23276.1"/>
    </source>
</evidence>
<dbReference type="STRING" id="62101.AB835_09655"/>
<dbReference type="EMBL" id="MDLC01000033">
    <property type="protein sequence ID" value="ODS23276.1"/>
    <property type="molecule type" value="Genomic_DNA"/>
</dbReference>
<gene>
    <name evidence="1" type="ORF">AB835_09655</name>
</gene>
<comment type="caution">
    <text evidence="1">The sequence shown here is derived from an EMBL/GenBank/DDBJ whole genome shotgun (WGS) entry which is preliminary data.</text>
</comment>
<proteinExistence type="predicted"/>